<dbReference type="RefSeq" id="WP_317634754.1">
    <property type="nucleotide sequence ID" value="NZ_AP026802.1"/>
</dbReference>
<dbReference type="AlphaFoldDB" id="A0AAU9DP78"/>
<keyword evidence="2" id="KW-1185">Reference proteome</keyword>
<name>A0AAU9DP78_9LACO</name>
<dbReference type="KEGG" id="xap:XA3_13730"/>
<evidence type="ECO:0008006" key="3">
    <source>
        <dbReference type="Google" id="ProtNLM"/>
    </source>
</evidence>
<dbReference type="EMBL" id="AP026802">
    <property type="protein sequence ID" value="BDR58932.1"/>
    <property type="molecule type" value="Genomic_DNA"/>
</dbReference>
<sequence length="264" mass="30875">MQNELKNYLSLPDPLTFSNQQVEWLIDHLGDLDGNIRDRLTYTLMGRGFMAHVFTMEQKQYITHTVIDENLLFKDIDKPQNDQVFLRTFIALLGALILESDAEEEFLSSNDRNTWFNWAIEYLKLENDWRGFIPGNGWAHAVAHGSDLLASAVSHPDFFRFDDALEVVKNVLRRITDGFKDDEEERLAMVIISAYDKLALQDLKSYLLETDQEIWNHNSGSNADYYCKTTWKRILTTIYFLQPQTKDLCYPLIMKHYHCLHPTN</sequence>
<proteinExistence type="predicted"/>
<accession>A0AAU9DP78</accession>
<dbReference type="Proteomes" id="UP001321861">
    <property type="component" value="Chromosome"/>
</dbReference>
<dbReference type="Pfam" id="PF10978">
    <property type="entry name" value="DUF2785"/>
    <property type="match status" value="1"/>
</dbReference>
<reference evidence="1 2" key="1">
    <citation type="journal article" date="2023" name="Microbiol. Spectr.">
        <title>Symbiosis of Carpenter Bees with Uncharacterized Lactic Acid Bacteria Showing NAD Auxotrophy.</title>
        <authorList>
            <person name="Kawasaki S."/>
            <person name="Ozawa K."/>
            <person name="Mori T."/>
            <person name="Yamamoto A."/>
            <person name="Ito M."/>
            <person name="Ohkuma M."/>
            <person name="Sakamoto M."/>
            <person name="Matsutani M."/>
        </authorList>
    </citation>
    <scope>NUCLEOTIDE SEQUENCE [LARGE SCALE GENOMIC DNA]</scope>
    <source>
        <strain evidence="1 2">XA3</strain>
    </source>
</reference>
<organism evidence="1 2">
    <name type="scientific">Xylocopilactobacillus apicola</name>
    <dbReference type="NCBI Taxonomy" id="2932184"/>
    <lineage>
        <taxon>Bacteria</taxon>
        <taxon>Bacillati</taxon>
        <taxon>Bacillota</taxon>
        <taxon>Bacilli</taxon>
        <taxon>Lactobacillales</taxon>
        <taxon>Lactobacillaceae</taxon>
        <taxon>Xylocopilactobacillus</taxon>
    </lineage>
</organism>
<gene>
    <name evidence="1" type="ORF">XA3_13730</name>
</gene>
<evidence type="ECO:0000313" key="2">
    <source>
        <dbReference type="Proteomes" id="UP001321861"/>
    </source>
</evidence>
<evidence type="ECO:0000313" key="1">
    <source>
        <dbReference type="EMBL" id="BDR58932.1"/>
    </source>
</evidence>
<protein>
    <recommendedName>
        <fullName evidence="3">DUF2785 domain-containing protein</fullName>
    </recommendedName>
</protein>
<dbReference type="InterPro" id="IPR021247">
    <property type="entry name" value="DUF2785"/>
</dbReference>